<keyword evidence="1" id="KW-0489">Methyltransferase</keyword>
<sequence>MKKLIFSATGAVTSLLPLKFRHVMAKSLLNDRALASEYG</sequence>
<comment type="caution">
    <text evidence="1">The sequence shown here is derived from an EMBL/GenBank/DDBJ whole genome shotgun (WGS) entry which is preliminary data.</text>
</comment>
<feature type="non-terminal residue" evidence="1">
    <location>
        <position position="39"/>
    </location>
</feature>
<protein>
    <submittedName>
        <fullName evidence="1">FkbM family methyltransferase</fullName>
    </submittedName>
</protein>
<organism evidence="1 2">
    <name type="scientific">Paraburkholderia bengalensis</name>
    <dbReference type="NCBI Taxonomy" id="2747562"/>
    <lineage>
        <taxon>Bacteria</taxon>
        <taxon>Pseudomonadati</taxon>
        <taxon>Pseudomonadota</taxon>
        <taxon>Betaproteobacteria</taxon>
        <taxon>Burkholderiales</taxon>
        <taxon>Burkholderiaceae</taxon>
        <taxon>Paraburkholderia</taxon>
    </lineage>
</organism>
<name>A0ABU8J6Y5_9BURK</name>
<accession>A0ABU8J6Y5</accession>
<keyword evidence="1" id="KW-0808">Transferase</keyword>
<evidence type="ECO:0000313" key="1">
    <source>
        <dbReference type="EMBL" id="MEI6003440.1"/>
    </source>
</evidence>
<proteinExistence type="predicted"/>
<evidence type="ECO:0000313" key="2">
    <source>
        <dbReference type="Proteomes" id="UP001386437"/>
    </source>
</evidence>
<dbReference type="EMBL" id="JACFYJ010000216">
    <property type="protein sequence ID" value="MEI6003440.1"/>
    <property type="molecule type" value="Genomic_DNA"/>
</dbReference>
<gene>
    <name evidence="1" type="ORF">H3V53_42155</name>
</gene>
<dbReference type="GO" id="GO:0032259">
    <property type="term" value="P:methylation"/>
    <property type="evidence" value="ECO:0007669"/>
    <property type="project" value="UniProtKB-KW"/>
</dbReference>
<dbReference type="Proteomes" id="UP001386437">
    <property type="component" value="Unassembled WGS sequence"/>
</dbReference>
<keyword evidence="2" id="KW-1185">Reference proteome</keyword>
<reference evidence="1 2" key="1">
    <citation type="journal article" date="2022" name="Arch. Microbiol.">
        <title>Paraburkholderia bengalensis sp. nov. isolated from roots of Oryza sativa, IR64.</title>
        <authorList>
            <person name="Nag P."/>
            <person name="Mondal N."/>
            <person name="Sarkar J."/>
            <person name="Das S."/>
        </authorList>
    </citation>
    <scope>NUCLEOTIDE SEQUENCE [LARGE SCALE GENOMIC DNA]</scope>
    <source>
        <strain evidence="1 2">IR64_4_BI</strain>
    </source>
</reference>
<dbReference type="GO" id="GO:0008168">
    <property type="term" value="F:methyltransferase activity"/>
    <property type="evidence" value="ECO:0007669"/>
    <property type="project" value="UniProtKB-KW"/>
</dbReference>